<dbReference type="GO" id="GO:0005778">
    <property type="term" value="C:peroxisomal membrane"/>
    <property type="evidence" value="ECO:0007669"/>
    <property type="project" value="UniProtKB-ARBA"/>
</dbReference>
<dbReference type="OrthoDB" id="72441at2759"/>
<dbReference type="EMBL" id="ML210146">
    <property type="protein sequence ID" value="TFK30453.1"/>
    <property type="molecule type" value="Genomic_DNA"/>
</dbReference>
<protein>
    <recommendedName>
        <fullName evidence="2">TECPR1-like DysF domain-containing protein</fullName>
    </recommendedName>
</protein>
<name>A0A5C3LDB3_COPMA</name>
<feature type="region of interest" description="Disordered" evidence="1">
    <location>
        <begin position="231"/>
        <end position="266"/>
    </location>
</feature>
<evidence type="ECO:0000313" key="3">
    <source>
        <dbReference type="EMBL" id="TFK30453.1"/>
    </source>
</evidence>
<dbReference type="AlphaFoldDB" id="A0A5C3LDB3"/>
<proteinExistence type="predicted"/>
<dbReference type="Pfam" id="PF06398">
    <property type="entry name" value="Pex24p"/>
    <property type="match status" value="1"/>
</dbReference>
<dbReference type="STRING" id="230819.A0A5C3LDB3"/>
<feature type="compositionally biased region" description="Low complexity" evidence="1">
    <location>
        <begin position="257"/>
        <end position="266"/>
    </location>
</feature>
<dbReference type="GO" id="GO:0007031">
    <property type="term" value="P:peroxisome organization"/>
    <property type="evidence" value="ECO:0007669"/>
    <property type="project" value="UniProtKB-ARBA"/>
</dbReference>
<feature type="compositionally biased region" description="Basic and acidic residues" evidence="1">
    <location>
        <begin position="231"/>
        <end position="243"/>
    </location>
</feature>
<evidence type="ECO:0000313" key="4">
    <source>
        <dbReference type="Proteomes" id="UP000307440"/>
    </source>
</evidence>
<evidence type="ECO:0000256" key="1">
    <source>
        <dbReference type="SAM" id="MobiDB-lite"/>
    </source>
</evidence>
<sequence>MSKAVVASPVSISQFPQSVSEVPEPNSLVLDNTNVADPVRRRFAPKKSSALSISRLWRSSPKSINSGSDDATVQEPTAQTRLAEVQDTIRLDSAASLLQPANRQDHYEWAVVYENQRGITLFSTPYYSNLSLLPWDPSPFTLPNASKRRSHQPPISLDRYTLPDGTWKWVSRCWMIDMRTDSGEVQHDGFEYNWMFRRHHWRAEVGAMSAGGWVRRRRWIRLMVRPGKERHEDNELLHPHGSDDASSALSKGNRRQSGASSIPLSIISGSSDATTSRWNDMNPDEVWIGDTVDADWERCRVFMKRFGRDGRKLEVWRLWFGYYHPQHKDEFTILDGSGKRHEKQWTEDEGPLPSEIAALELFSQESVALAPRDHLIPVLRKYGHRILRSFIYPDSRAEFIKLLALGGLLQELDIPYGKGKALESTELDFWSYANALEGNPTPPLPVK</sequence>
<keyword evidence="4" id="KW-1185">Reference proteome</keyword>
<accession>A0A5C3LDB3</accession>
<feature type="domain" description="TECPR1-like DysF" evidence="2">
    <location>
        <begin position="98"/>
        <end position="221"/>
    </location>
</feature>
<reference evidence="3 4" key="1">
    <citation type="journal article" date="2019" name="Nat. Ecol. Evol.">
        <title>Megaphylogeny resolves global patterns of mushroom evolution.</title>
        <authorList>
            <person name="Varga T."/>
            <person name="Krizsan K."/>
            <person name="Foldi C."/>
            <person name="Dima B."/>
            <person name="Sanchez-Garcia M."/>
            <person name="Sanchez-Ramirez S."/>
            <person name="Szollosi G.J."/>
            <person name="Szarkandi J.G."/>
            <person name="Papp V."/>
            <person name="Albert L."/>
            <person name="Andreopoulos W."/>
            <person name="Angelini C."/>
            <person name="Antonin V."/>
            <person name="Barry K.W."/>
            <person name="Bougher N.L."/>
            <person name="Buchanan P."/>
            <person name="Buyck B."/>
            <person name="Bense V."/>
            <person name="Catcheside P."/>
            <person name="Chovatia M."/>
            <person name="Cooper J."/>
            <person name="Damon W."/>
            <person name="Desjardin D."/>
            <person name="Finy P."/>
            <person name="Geml J."/>
            <person name="Haridas S."/>
            <person name="Hughes K."/>
            <person name="Justo A."/>
            <person name="Karasinski D."/>
            <person name="Kautmanova I."/>
            <person name="Kiss B."/>
            <person name="Kocsube S."/>
            <person name="Kotiranta H."/>
            <person name="LaButti K.M."/>
            <person name="Lechner B.E."/>
            <person name="Liimatainen K."/>
            <person name="Lipzen A."/>
            <person name="Lukacs Z."/>
            <person name="Mihaltcheva S."/>
            <person name="Morgado L.N."/>
            <person name="Niskanen T."/>
            <person name="Noordeloos M.E."/>
            <person name="Ohm R.A."/>
            <person name="Ortiz-Santana B."/>
            <person name="Ovrebo C."/>
            <person name="Racz N."/>
            <person name="Riley R."/>
            <person name="Savchenko A."/>
            <person name="Shiryaev A."/>
            <person name="Soop K."/>
            <person name="Spirin V."/>
            <person name="Szebenyi C."/>
            <person name="Tomsovsky M."/>
            <person name="Tulloss R.E."/>
            <person name="Uehling J."/>
            <person name="Grigoriev I.V."/>
            <person name="Vagvolgyi C."/>
            <person name="Papp T."/>
            <person name="Martin F.M."/>
            <person name="Miettinen O."/>
            <person name="Hibbett D.S."/>
            <person name="Nagy L.G."/>
        </authorList>
    </citation>
    <scope>NUCLEOTIDE SEQUENCE [LARGE SCALE GENOMIC DNA]</scope>
    <source>
        <strain evidence="3 4">CBS 121175</strain>
    </source>
</reference>
<organism evidence="3 4">
    <name type="scientific">Coprinopsis marcescibilis</name>
    <name type="common">Agaric fungus</name>
    <name type="synonym">Psathyrella marcescibilis</name>
    <dbReference type="NCBI Taxonomy" id="230819"/>
    <lineage>
        <taxon>Eukaryota</taxon>
        <taxon>Fungi</taxon>
        <taxon>Dikarya</taxon>
        <taxon>Basidiomycota</taxon>
        <taxon>Agaricomycotina</taxon>
        <taxon>Agaricomycetes</taxon>
        <taxon>Agaricomycetidae</taxon>
        <taxon>Agaricales</taxon>
        <taxon>Agaricineae</taxon>
        <taxon>Psathyrellaceae</taxon>
        <taxon>Coprinopsis</taxon>
    </lineage>
</organism>
<dbReference type="InterPro" id="IPR010482">
    <property type="entry name" value="TECPR1-like_DysF"/>
</dbReference>
<evidence type="ECO:0000259" key="2">
    <source>
        <dbReference type="Pfam" id="PF06398"/>
    </source>
</evidence>
<gene>
    <name evidence="3" type="ORF">FA15DRAFT_651042</name>
</gene>
<dbReference type="Proteomes" id="UP000307440">
    <property type="component" value="Unassembled WGS sequence"/>
</dbReference>